<feature type="compositionally biased region" description="Basic and acidic residues" evidence="4">
    <location>
        <begin position="411"/>
        <end position="422"/>
    </location>
</feature>
<evidence type="ECO:0000256" key="1">
    <source>
        <dbReference type="ARBA" id="ARBA00022723"/>
    </source>
</evidence>
<keyword evidence="1" id="KW-0479">Metal-binding</keyword>
<dbReference type="PANTHER" id="PTHR42970">
    <property type="entry name" value="PECTATE LYASE C-RELATED"/>
    <property type="match status" value="1"/>
</dbReference>
<dbReference type="InterPro" id="IPR012334">
    <property type="entry name" value="Pectin_lyas_fold"/>
</dbReference>
<dbReference type="InterPro" id="IPR011050">
    <property type="entry name" value="Pectin_lyase_fold/virulence"/>
</dbReference>
<protein>
    <submittedName>
        <fullName evidence="6">Pectate lyase</fullName>
    </submittedName>
</protein>
<dbReference type="Proteomes" id="UP001157910">
    <property type="component" value="Unassembled WGS sequence"/>
</dbReference>
<dbReference type="PANTHER" id="PTHR42970:SF1">
    <property type="entry name" value="PECTATE LYASE C-RELATED"/>
    <property type="match status" value="1"/>
</dbReference>
<accession>A0ABY1QHN6</accession>
<proteinExistence type="predicted"/>
<dbReference type="RefSeq" id="WP_283406297.1">
    <property type="nucleotide sequence ID" value="NZ_FXUI01000006.1"/>
</dbReference>
<evidence type="ECO:0000313" key="6">
    <source>
        <dbReference type="EMBL" id="SMP71848.1"/>
    </source>
</evidence>
<dbReference type="Pfam" id="PF00544">
    <property type="entry name" value="Pectate_lyase_4"/>
    <property type="match status" value="1"/>
</dbReference>
<dbReference type="Gene3D" id="2.160.20.10">
    <property type="entry name" value="Single-stranded right-handed beta-helix, Pectin lyase-like"/>
    <property type="match status" value="1"/>
</dbReference>
<evidence type="ECO:0000256" key="3">
    <source>
        <dbReference type="ARBA" id="ARBA00023239"/>
    </source>
</evidence>
<dbReference type="EMBL" id="FXUI01000006">
    <property type="protein sequence ID" value="SMP71848.1"/>
    <property type="molecule type" value="Genomic_DNA"/>
</dbReference>
<comment type="caution">
    <text evidence="6">The sequence shown here is derived from an EMBL/GenBank/DDBJ whole genome shotgun (WGS) entry which is preliminary data.</text>
</comment>
<gene>
    <name evidence="6" type="ORF">SAMN06296065_10670</name>
</gene>
<evidence type="ECO:0000313" key="7">
    <source>
        <dbReference type="Proteomes" id="UP001157910"/>
    </source>
</evidence>
<reference evidence="6 7" key="1">
    <citation type="submission" date="2017-05" db="EMBL/GenBank/DDBJ databases">
        <authorList>
            <person name="Varghese N."/>
            <person name="Submissions S."/>
        </authorList>
    </citation>
    <scope>NUCLEOTIDE SEQUENCE [LARGE SCALE GENOMIC DNA]</scope>
    <source>
        <strain evidence="6 7">SM16</strain>
    </source>
</reference>
<name>A0ABY1QHN6_9SPHN</name>
<dbReference type="InterPro" id="IPR002022">
    <property type="entry name" value="Pec_lyase"/>
</dbReference>
<evidence type="ECO:0000259" key="5">
    <source>
        <dbReference type="Pfam" id="PF00544"/>
    </source>
</evidence>
<evidence type="ECO:0000256" key="2">
    <source>
        <dbReference type="ARBA" id="ARBA00023180"/>
    </source>
</evidence>
<keyword evidence="3 6" id="KW-0456">Lyase</keyword>
<feature type="region of interest" description="Disordered" evidence="4">
    <location>
        <begin position="394"/>
        <end position="439"/>
    </location>
</feature>
<sequence length="459" mass="48935">MPVAKLIAARKPQPERRLRSVALAALSISAALFLFAPAQGQQPAVKNLAGKKAFPGALGYGALAAGGRNGRIIHVTSLADSGAGTLRACIEARGPRVCVFRVNGVIRFTSRPPWIVNPYITIAGQTAPGGGITLSHGGGDNGRTPLVIKDTTDVIIRHVRVRTDRIGGFQGAEDDITIENSTRVIIDHVSGSWARDEVINGFGDNDDVTISNSIFAWGIPKHDKCALLASDPKDKQRMTFVNNICAHNGDRNPDINFPPASCVEVVNNILYNAQSEFAEVWESYGGTPVSIVGNTFVAGGDTNPGSRGIARETTGTRGMAKIYMWDNAFVGSFSHISPEVKAAVVTTSPCPLTAPPRAATVAYADVLLKSGAFPRDAIDAQVVADVRNRTGRINYPNPAIPRQPTAAPYSDADKDGMDDTWERSQGMNPAAADPWADQDGDGIANFEEFLTFREKSMGL</sequence>
<keyword evidence="2" id="KW-0325">Glycoprotein</keyword>
<dbReference type="InterPro" id="IPR052063">
    <property type="entry name" value="Polysaccharide_Lyase_1"/>
</dbReference>
<dbReference type="GO" id="GO:0016829">
    <property type="term" value="F:lyase activity"/>
    <property type="evidence" value="ECO:0007669"/>
    <property type="project" value="UniProtKB-KW"/>
</dbReference>
<dbReference type="SUPFAM" id="SSF51126">
    <property type="entry name" value="Pectin lyase-like"/>
    <property type="match status" value="1"/>
</dbReference>
<evidence type="ECO:0000256" key="4">
    <source>
        <dbReference type="SAM" id="MobiDB-lite"/>
    </source>
</evidence>
<organism evidence="6 7">
    <name type="scientific">Novosphingobium panipatense</name>
    <dbReference type="NCBI Taxonomy" id="428991"/>
    <lineage>
        <taxon>Bacteria</taxon>
        <taxon>Pseudomonadati</taxon>
        <taxon>Pseudomonadota</taxon>
        <taxon>Alphaproteobacteria</taxon>
        <taxon>Sphingomonadales</taxon>
        <taxon>Sphingomonadaceae</taxon>
        <taxon>Novosphingobium</taxon>
    </lineage>
</organism>
<keyword evidence="7" id="KW-1185">Reference proteome</keyword>
<feature type="domain" description="Pectate lyase" evidence="5">
    <location>
        <begin position="138"/>
        <end position="271"/>
    </location>
</feature>